<reference evidence="5" key="1">
    <citation type="submission" date="2022-07" db="EMBL/GenBank/DDBJ databases">
        <title>Genome analysis of Parmales, a sister group of diatoms, reveals the evolutionary specialization of diatoms from phago-mixotrophs to photoautotrophs.</title>
        <authorList>
            <person name="Ban H."/>
            <person name="Sato S."/>
            <person name="Yoshikawa S."/>
            <person name="Kazumasa Y."/>
            <person name="Nakamura Y."/>
            <person name="Ichinomiya M."/>
            <person name="Saitoh K."/>
            <person name="Sato N."/>
            <person name="Blanc-Mathieu R."/>
            <person name="Endo H."/>
            <person name="Kuwata A."/>
            <person name="Ogata H."/>
        </authorList>
    </citation>
    <scope>NUCLEOTIDE SEQUENCE</scope>
</reference>
<evidence type="ECO:0000313" key="6">
    <source>
        <dbReference type="Proteomes" id="UP001165082"/>
    </source>
</evidence>
<dbReference type="PANTHER" id="PTHR10917">
    <property type="entry name" value="DNA-DIRECTED RNA POLYMERASES I, II, AND III SUBUNIT RPABC3"/>
    <property type="match status" value="1"/>
</dbReference>
<comment type="function">
    <text evidence="4">DNA-dependent RNA polymerase catalyzes the transcription of DNA into RNA using the four ribonucleoside triphosphates as substrates. Common component of RNA polymerases I, II and III which synthesize ribosomal RNA precursors, mRNA precursors and many functional non-coding RNAs, and small RNAs, such as 5S rRNA and tRNAs, respectively.</text>
</comment>
<dbReference type="Proteomes" id="UP001165082">
    <property type="component" value="Unassembled WGS sequence"/>
</dbReference>
<dbReference type="GO" id="GO:0006351">
    <property type="term" value="P:DNA-templated transcription"/>
    <property type="evidence" value="ECO:0007669"/>
    <property type="project" value="UniProtKB-UniRule"/>
</dbReference>
<dbReference type="SUPFAM" id="SSF50249">
    <property type="entry name" value="Nucleic acid-binding proteins"/>
    <property type="match status" value="1"/>
</dbReference>
<dbReference type="GO" id="GO:0003899">
    <property type="term" value="F:DNA-directed RNA polymerase activity"/>
    <property type="evidence" value="ECO:0007669"/>
    <property type="project" value="UniProtKB-UniRule"/>
</dbReference>
<dbReference type="GO" id="GO:0005666">
    <property type="term" value="C:RNA polymerase III complex"/>
    <property type="evidence" value="ECO:0007669"/>
    <property type="project" value="TreeGrafter"/>
</dbReference>
<evidence type="ECO:0000313" key="5">
    <source>
        <dbReference type="EMBL" id="GMH52955.1"/>
    </source>
</evidence>
<dbReference type="OrthoDB" id="20018at2759"/>
<evidence type="ECO:0000256" key="2">
    <source>
        <dbReference type="ARBA" id="ARBA00008912"/>
    </source>
</evidence>
<keyword evidence="6" id="KW-1185">Reference proteome</keyword>
<dbReference type="PANTHER" id="PTHR10917:SF0">
    <property type="entry name" value="DNA-DIRECTED RNA POLYMERASES I, II, AND III SUBUNIT RPABC3"/>
    <property type="match status" value="1"/>
</dbReference>
<evidence type="ECO:0000256" key="1">
    <source>
        <dbReference type="ARBA" id="ARBA00004123"/>
    </source>
</evidence>
<comment type="subcellular location">
    <subcellularLocation>
        <location evidence="1">Nucleus</location>
    </subcellularLocation>
</comment>
<dbReference type="Pfam" id="PF03870">
    <property type="entry name" value="RNA_pol_Rpb8"/>
    <property type="match status" value="1"/>
</dbReference>
<comment type="caution">
    <text evidence="5">The sequence shown here is derived from an EMBL/GenBank/DDBJ whole genome shotgun (WGS) entry which is preliminary data.</text>
</comment>
<comment type="similarity">
    <text evidence="2 4">Belongs to the eukaryotic RPB8 RNA polymerase subunit family.</text>
</comment>
<proteinExistence type="inferred from homology"/>
<dbReference type="EMBL" id="BRXZ01000755">
    <property type="protein sequence ID" value="GMH52955.1"/>
    <property type="molecule type" value="Genomic_DNA"/>
</dbReference>
<keyword evidence="3 4" id="KW-0539">Nucleus</keyword>
<dbReference type="InterPro" id="IPR005570">
    <property type="entry name" value="RPABC3"/>
</dbReference>
<dbReference type="Gene3D" id="2.40.50.140">
    <property type="entry name" value="Nucleic acid-binding proteins"/>
    <property type="match status" value="1"/>
</dbReference>
<protein>
    <recommendedName>
        <fullName evidence="4">DNA-directed RNA polymerases I, II, and III subunit RPABC3</fullName>
    </recommendedName>
</protein>
<dbReference type="SMART" id="SM00658">
    <property type="entry name" value="RPOL8c"/>
    <property type="match status" value="1"/>
</dbReference>
<dbReference type="GO" id="GO:0005736">
    <property type="term" value="C:RNA polymerase I complex"/>
    <property type="evidence" value="ECO:0007669"/>
    <property type="project" value="TreeGrafter"/>
</dbReference>
<dbReference type="PIRSF" id="PIRSF000779">
    <property type="entry name" value="RNA_pol_Rpb8"/>
    <property type="match status" value="1"/>
</dbReference>
<dbReference type="GO" id="GO:0005665">
    <property type="term" value="C:RNA polymerase II, core complex"/>
    <property type="evidence" value="ECO:0007669"/>
    <property type="project" value="UniProtKB-UniRule"/>
</dbReference>
<evidence type="ECO:0000256" key="4">
    <source>
        <dbReference type="PIRNR" id="PIRNR000779"/>
    </source>
</evidence>
<dbReference type="InterPro" id="IPR012340">
    <property type="entry name" value="NA-bd_OB-fold"/>
</dbReference>
<sequence>MSKVTLFEDIFSVTQLNPEGKKFEKVDRLAAEGTSYNCSLLLDFNSEIYRIPPNSKISLLLASTLSLSGDPSSQSYDQSVLTSDTVPGDKGVSGSLADNYEYVMHGKVFSYEHKGGDQVEIDISYGGLLMRLRGDHMHLKNIEPDSNLYLLIKR</sequence>
<organism evidence="5 6">
    <name type="scientific">Triparma retinervis</name>
    <dbReference type="NCBI Taxonomy" id="2557542"/>
    <lineage>
        <taxon>Eukaryota</taxon>
        <taxon>Sar</taxon>
        <taxon>Stramenopiles</taxon>
        <taxon>Ochrophyta</taxon>
        <taxon>Bolidophyceae</taxon>
        <taxon>Parmales</taxon>
        <taxon>Triparmaceae</taxon>
        <taxon>Triparma</taxon>
    </lineage>
</organism>
<gene>
    <name evidence="5" type="ORF">TrRE_jg6316</name>
</gene>
<name>A0A9W7DST0_9STRA</name>
<accession>A0A9W7DST0</accession>
<evidence type="ECO:0000256" key="3">
    <source>
        <dbReference type="ARBA" id="ARBA00023242"/>
    </source>
</evidence>
<dbReference type="AlphaFoldDB" id="A0A9W7DST0"/>